<dbReference type="PANTHER" id="PTHR36966:SF1">
    <property type="entry name" value="REP-ASSOCIATED TYROSINE TRANSPOSASE"/>
    <property type="match status" value="1"/>
</dbReference>
<dbReference type="InterPro" id="IPR036515">
    <property type="entry name" value="Transposase_17_sf"/>
</dbReference>
<evidence type="ECO:0000259" key="1">
    <source>
        <dbReference type="SMART" id="SM01321"/>
    </source>
</evidence>
<dbReference type="SUPFAM" id="SSF143422">
    <property type="entry name" value="Transposase IS200-like"/>
    <property type="match status" value="1"/>
</dbReference>
<reference evidence="3" key="1">
    <citation type="submission" date="2016-11" db="EMBL/GenBank/DDBJ databases">
        <title>Dehalogenimonas formicexedens sp. nov., a chlorinated alkane respiring bacterium isolated from contaminated groundwater.</title>
        <authorList>
            <person name="Key T.A."/>
            <person name="Bowman K.S."/>
            <person name="Lee I."/>
            <person name="Chun J."/>
            <person name="Albuquerque L."/>
            <person name="da Costa M.S."/>
            <person name="Rainey F.A."/>
            <person name="Moe W.M."/>
        </authorList>
    </citation>
    <scope>NUCLEOTIDE SEQUENCE [LARGE SCALE GENOMIC DNA]</scope>
    <source>
        <strain evidence="3">NSZ-14</strain>
    </source>
</reference>
<proteinExistence type="predicted"/>
<gene>
    <name evidence="2" type="ORF">Dform_01559</name>
</gene>
<dbReference type="Gene3D" id="3.30.70.1290">
    <property type="entry name" value="Transposase IS200-like"/>
    <property type="match status" value="1"/>
</dbReference>
<organism evidence="2 3">
    <name type="scientific">Dehalogenimonas formicexedens</name>
    <dbReference type="NCBI Taxonomy" id="1839801"/>
    <lineage>
        <taxon>Bacteria</taxon>
        <taxon>Bacillati</taxon>
        <taxon>Chloroflexota</taxon>
        <taxon>Dehalococcoidia</taxon>
        <taxon>Dehalococcoidales</taxon>
        <taxon>Dehalococcoidaceae</taxon>
        <taxon>Dehalogenimonas</taxon>
    </lineage>
</organism>
<dbReference type="InterPro" id="IPR002686">
    <property type="entry name" value="Transposase_17"/>
</dbReference>
<dbReference type="GO" id="GO:0043565">
    <property type="term" value="F:sequence-specific DNA binding"/>
    <property type="evidence" value="ECO:0007669"/>
    <property type="project" value="TreeGrafter"/>
</dbReference>
<evidence type="ECO:0000313" key="3">
    <source>
        <dbReference type="Proteomes" id="UP000185934"/>
    </source>
</evidence>
<accession>A0A1P8F8W7</accession>
<feature type="domain" description="Transposase IS200-like" evidence="1">
    <location>
        <begin position="19"/>
        <end position="137"/>
    </location>
</feature>
<dbReference type="NCBIfam" id="NF047646">
    <property type="entry name" value="REP_Tyr_transpos"/>
    <property type="match status" value="1"/>
</dbReference>
<dbReference type="AlphaFoldDB" id="A0A1P8F8W7"/>
<dbReference type="EMBL" id="CP018258">
    <property type="protein sequence ID" value="APV44880.1"/>
    <property type="molecule type" value="Genomic_DNA"/>
</dbReference>
<keyword evidence="3" id="KW-1185">Reference proteome</keyword>
<dbReference type="KEGG" id="dfo:Dform_01559"/>
<dbReference type="GO" id="GO:0004803">
    <property type="term" value="F:transposase activity"/>
    <property type="evidence" value="ECO:0007669"/>
    <property type="project" value="InterPro"/>
</dbReference>
<evidence type="ECO:0000313" key="2">
    <source>
        <dbReference type="EMBL" id="APV44880.1"/>
    </source>
</evidence>
<dbReference type="GO" id="GO:0006313">
    <property type="term" value="P:DNA transposition"/>
    <property type="evidence" value="ECO:0007669"/>
    <property type="project" value="InterPro"/>
</dbReference>
<sequence length="163" mass="18486">MRPLSQPEARRRNLPHIEEPGSVYFVTFTIANNRTLDTPAKNVVFDTLRFHSGTKYTLYACVVMATHAHAVIQPLREQTTGSFYSLSQIMHSIKSYSANEINKLFGQKGSVWLAETYDRIIRDDSELKEKLGYVVNNPVKAGLVENPEDYCWLFCVGISNSLP</sequence>
<dbReference type="InterPro" id="IPR052715">
    <property type="entry name" value="RAYT_transposase"/>
</dbReference>
<name>A0A1P8F8W7_9CHLR</name>
<protein>
    <submittedName>
        <fullName evidence="2">REP element-mobilizing transposase RayT</fullName>
    </submittedName>
</protein>
<dbReference type="PANTHER" id="PTHR36966">
    <property type="entry name" value="REP-ASSOCIATED TYROSINE TRANSPOSASE"/>
    <property type="match status" value="1"/>
</dbReference>
<dbReference type="Proteomes" id="UP000185934">
    <property type="component" value="Chromosome"/>
</dbReference>
<dbReference type="SMART" id="SM01321">
    <property type="entry name" value="Y1_Tnp"/>
    <property type="match status" value="1"/>
</dbReference>
<dbReference type="STRING" id="1839801.Dform_01559"/>